<protein>
    <recommendedName>
        <fullName evidence="2">Aminotransferase-like plant mobile domain-containing protein</fullName>
    </recommendedName>
</protein>
<evidence type="ECO:0000313" key="4">
    <source>
        <dbReference type="Proteomes" id="UP000729402"/>
    </source>
</evidence>
<dbReference type="OrthoDB" id="1572276at2759"/>
<feature type="domain" description="Aminotransferase-like plant mobile" evidence="2">
    <location>
        <begin position="71"/>
        <end position="207"/>
    </location>
</feature>
<gene>
    <name evidence="3" type="ORF">GUJ93_ZPchr0012g19012</name>
</gene>
<dbReference type="Pfam" id="PF10536">
    <property type="entry name" value="PMD"/>
    <property type="match status" value="1"/>
</dbReference>
<evidence type="ECO:0000313" key="3">
    <source>
        <dbReference type="EMBL" id="KAG8095374.1"/>
    </source>
</evidence>
<reference evidence="3" key="1">
    <citation type="journal article" date="2021" name="bioRxiv">
        <title>Whole Genome Assembly and Annotation of Northern Wild Rice, Zizania palustris L., Supports a Whole Genome Duplication in the Zizania Genus.</title>
        <authorList>
            <person name="Haas M."/>
            <person name="Kono T."/>
            <person name="Macchietto M."/>
            <person name="Millas R."/>
            <person name="McGilp L."/>
            <person name="Shao M."/>
            <person name="Duquette J."/>
            <person name="Hirsch C.N."/>
            <person name="Kimball J."/>
        </authorList>
    </citation>
    <scope>NUCLEOTIDE SEQUENCE</scope>
    <source>
        <tissue evidence="3">Fresh leaf tissue</tissue>
    </source>
</reference>
<dbReference type="Proteomes" id="UP000729402">
    <property type="component" value="Unassembled WGS sequence"/>
</dbReference>
<evidence type="ECO:0000256" key="1">
    <source>
        <dbReference type="SAM" id="MobiDB-lite"/>
    </source>
</evidence>
<organism evidence="3 4">
    <name type="scientific">Zizania palustris</name>
    <name type="common">Northern wild rice</name>
    <dbReference type="NCBI Taxonomy" id="103762"/>
    <lineage>
        <taxon>Eukaryota</taxon>
        <taxon>Viridiplantae</taxon>
        <taxon>Streptophyta</taxon>
        <taxon>Embryophyta</taxon>
        <taxon>Tracheophyta</taxon>
        <taxon>Spermatophyta</taxon>
        <taxon>Magnoliopsida</taxon>
        <taxon>Liliopsida</taxon>
        <taxon>Poales</taxon>
        <taxon>Poaceae</taxon>
        <taxon>BOP clade</taxon>
        <taxon>Oryzoideae</taxon>
        <taxon>Oryzeae</taxon>
        <taxon>Zizaniinae</taxon>
        <taxon>Zizania</taxon>
    </lineage>
</organism>
<proteinExistence type="predicted"/>
<dbReference type="GO" id="GO:0010073">
    <property type="term" value="P:meristem maintenance"/>
    <property type="evidence" value="ECO:0007669"/>
    <property type="project" value="InterPro"/>
</dbReference>
<dbReference type="AlphaFoldDB" id="A0A8J5WV83"/>
<feature type="region of interest" description="Disordered" evidence="1">
    <location>
        <begin position="1"/>
        <end position="35"/>
    </location>
</feature>
<name>A0A8J5WV83_ZIZPA</name>
<dbReference type="PANTHER" id="PTHR46033">
    <property type="entry name" value="PROTEIN MAIN-LIKE 2"/>
    <property type="match status" value="1"/>
</dbReference>
<keyword evidence="4" id="KW-1185">Reference proteome</keyword>
<evidence type="ECO:0000259" key="2">
    <source>
        <dbReference type="Pfam" id="PF10536"/>
    </source>
</evidence>
<comment type="caution">
    <text evidence="3">The sequence shown here is derived from an EMBL/GenBank/DDBJ whole genome shotgun (WGS) entry which is preliminary data.</text>
</comment>
<dbReference type="InterPro" id="IPR019557">
    <property type="entry name" value="AminoTfrase-like_pln_mobile"/>
</dbReference>
<sequence length="234" mass="25742">MPPSDGGEPSFLPIPFVSRATTVPPPPPSSPPHPVPTLSFRRLSSCRRWTAWVATALRDAAFAQILRSAAISDAVGASTAVINPDRASLSALLSLWDPASHSFRLPAGAATFSLEDVLLLAGLSPSGAPLDRALTAEEDDLRIRLVIEKEKIKELHPCARDARCVSADVWLEWFDSSIRPSEDDELRRLGFLAYWLAFFVTPRLHPRVASCQISHLLLLLVLVLESRLLLVRLW</sequence>
<reference evidence="3" key="2">
    <citation type="submission" date="2021-02" db="EMBL/GenBank/DDBJ databases">
        <authorList>
            <person name="Kimball J.A."/>
            <person name="Haas M.W."/>
            <person name="Macchietto M."/>
            <person name="Kono T."/>
            <person name="Duquette J."/>
            <person name="Shao M."/>
        </authorList>
    </citation>
    <scope>NUCLEOTIDE SEQUENCE</scope>
    <source>
        <tissue evidence="3">Fresh leaf tissue</tissue>
    </source>
</reference>
<dbReference type="EMBL" id="JAAALK010000080">
    <property type="protein sequence ID" value="KAG8095374.1"/>
    <property type="molecule type" value="Genomic_DNA"/>
</dbReference>
<accession>A0A8J5WV83</accession>
<feature type="compositionally biased region" description="Pro residues" evidence="1">
    <location>
        <begin position="23"/>
        <end position="35"/>
    </location>
</feature>
<dbReference type="PANTHER" id="PTHR46033:SF40">
    <property type="entry name" value="EXPRESSED PROTEIN"/>
    <property type="match status" value="1"/>
</dbReference>
<dbReference type="InterPro" id="IPR044824">
    <property type="entry name" value="MAIN-like"/>
</dbReference>